<keyword evidence="2" id="KW-1185">Reference proteome</keyword>
<dbReference type="AlphaFoldDB" id="A0A8K0QT84"/>
<name>A0A8K0QT84_9PLEO</name>
<evidence type="ECO:0000313" key="1">
    <source>
        <dbReference type="EMBL" id="KAH7067874.1"/>
    </source>
</evidence>
<dbReference type="EMBL" id="JAGMVJ010000033">
    <property type="protein sequence ID" value="KAH7067874.1"/>
    <property type="molecule type" value="Genomic_DNA"/>
</dbReference>
<gene>
    <name evidence="1" type="ORF">FB567DRAFT_457602</name>
</gene>
<proteinExistence type="predicted"/>
<comment type="caution">
    <text evidence="1">The sequence shown here is derived from an EMBL/GenBank/DDBJ whole genome shotgun (WGS) entry which is preliminary data.</text>
</comment>
<sequence length="86" mass="9275">MGDKGAQDRLKTVEENLGFMPFAAICPAGGGDTKGFDFKMIALLVAVLCHVLGNGWKLASPLQPADRMQALHSDRQAYGGLCLRRK</sequence>
<accession>A0A8K0QT84</accession>
<dbReference type="Proteomes" id="UP000813461">
    <property type="component" value="Unassembled WGS sequence"/>
</dbReference>
<organism evidence="1 2">
    <name type="scientific">Paraphoma chrysanthemicola</name>
    <dbReference type="NCBI Taxonomy" id="798071"/>
    <lineage>
        <taxon>Eukaryota</taxon>
        <taxon>Fungi</taxon>
        <taxon>Dikarya</taxon>
        <taxon>Ascomycota</taxon>
        <taxon>Pezizomycotina</taxon>
        <taxon>Dothideomycetes</taxon>
        <taxon>Pleosporomycetidae</taxon>
        <taxon>Pleosporales</taxon>
        <taxon>Pleosporineae</taxon>
        <taxon>Phaeosphaeriaceae</taxon>
        <taxon>Paraphoma</taxon>
    </lineage>
</organism>
<reference evidence="1" key="1">
    <citation type="journal article" date="2021" name="Nat. Commun.">
        <title>Genetic determinants of endophytism in the Arabidopsis root mycobiome.</title>
        <authorList>
            <person name="Mesny F."/>
            <person name="Miyauchi S."/>
            <person name="Thiergart T."/>
            <person name="Pickel B."/>
            <person name="Atanasova L."/>
            <person name="Karlsson M."/>
            <person name="Huettel B."/>
            <person name="Barry K.W."/>
            <person name="Haridas S."/>
            <person name="Chen C."/>
            <person name="Bauer D."/>
            <person name="Andreopoulos W."/>
            <person name="Pangilinan J."/>
            <person name="LaButti K."/>
            <person name="Riley R."/>
            <person name="Lipzen A."/>
            <person name="Clum A."/>
            <person name="Drula E."/>
            <person name="Henrissat B."/>
            <person name="Kohler A."/>
            <person name="Grigoriev I.V."/>
            <person name="Martin F.M."/>
            <person name="Hacquard S."/>
        </authorList>
    </citation>
    <scope>NUCLEOTIDE SEQUENCE</scope>
    <source>
        <strain evidence="1">MPI-SDFR-AT-0120</strain>
    </source>
</reference>
<protein>
    <submittedName>
        <fullName evidence="1">Uncharacterized protein</fullName>
    </submittedName>
</protein>
<evidence type="ECO:0000313" key="2">
    <source>
        <dbReference type="Proteomes" id="UP000813461"/>
    </source>
</evidence>